<evidence type="ECO:0000313" key="1">
    <source>
        <dbReference type="EMBL" id="GJT01761.1"/>
    </source>
</evidence>
<reference evidence="1" key="1">
    <citation type="journal article" date="2022" name="Int. J. Mol. Sci.">
        <title>Draft Genome of Tanacetum Coccineum: Genomic Comparison of Closely Related Tanacetum-Family Plants.</title>
        <authorList>
            <person name="Yamashiro T."/>
            <person name="Shiraishi A."/>
            <person name="Nakayama K."/>
            <person name="Satake H."/>
        </authorList>
    </citation>
    <scope>NUCLEOTIDE SEQUENCE</scope>
</reference>
<protein>
    <submittedName>
        <fullName evidence="1">Uncharacterized protein</fullName>
    </submittedName>
</protein>
<dbReference type="EMBL" id="BQNB010012295">
    <property type="protein sequence ID" value="GJT01761.1"/>
    <property type="molecule type" value="Genomic_DNA"/>
</dbReference>
<reference evidence="1" key="2">
    <citation type="submission" date="2022-01" db="EMBL/GenBank/DDBJ databases">
        <authorList>
            <person name="Yamashiro T."/>
            <person name="Shiraishi A."/>
            <person name="Satake H."/>
            <person name="Nakayama K."/>
        </authorList>
    </citation>
    <scope>NUCLEOTIDE SEQUENCE</scope>
</reference>
<gene>
    <name evidence="1" type="ORF">Tco_0822930</name>
</gene>
<name>A0ABQ5AGG8_9ASTR</name>
<organism evidence="1 2">
    <name type="scientific">Tanacetum coccineum</name>
    <dbReference type="NCBI Taxonomy" id="301880"/>
    <lineage>
        <taxon>Eukaryota</taxon>
        <taxon>Viridiplantae</taxon>
        <taxon>Streptophyta</taxon>
        <taxon>Embryophyta</taxon>
        <taxon>Tracheophyta</taxon>
        <taxon>Spermatophyta</taxon>
        <taxon>Magnoliopsida</taxon>
        <taxon>eudicotyledons</taxon>
        <taxon>Gunneridae</taxon>
        <taxon>Pentapetalae</taxon>
        <taxon>asterids</taxon>
        <taxon>campanulids</taxon>
        <taxon>Asterales</taxon>
        <taxon>Asteraceae</taxon>
        <taxon>Asteroideae</taxon>
        <taxon>Anthemideae</taxon>
        <taxon>Anthemidinae</taxon>
        <taxon>Tanacetum</taxon>
    </lineage>
</organism>
<evidence type="ECO:0000313" key="2">
    <source>
        <dbReference type="Proteomes" id="UP001151760"/>
    </source>
</evidence>
<proteinExistence type="predicted"/>
<accession>A0ABQ5AGG8</accession>
<sequence>MLRHSRKGARLGYAARPRLTLFITLVTGNITKKPSQFGPSNCQPTELQQSLSDFQDVTEEPKSVPKRDMDHGITLKHMQHYDLYWNKHRLPTHLFRRYLDDLGKLGSPVPDDLLEAVVDALRVRIVRIDYQEVAGMLLFDMMAFREQALRLILDLSSTVITLSSVFAAPSKLLSYMPYGPLFPVFCRWHLWAWPDEIHNSLGQFVVDIEILDTQVKH</sequence>
<dbReference type="Proteomes" id="UP001151760">
    <property type="component" value="Unassembled WGS sequence"/>
</dbReference>
<keyword evidence="2" id="KW-1185">Reference proteome</keyword>
<comment type="caution">
    <text evidence="1">The sequence shown here is derived from an EMBL/GenBank/DDBJ whole genome shotgun (WGS) entry which is preliminary data.</text>
</comment>